<dbReference type="PROSITE" id="PS50054">
    <property type="entry name" value="TYR_PHOSPHATASE_DUAL"/>
    <property type="match status" value="1"/>
</dbReference>
<feature type="compositionally biased region" description="Low complexity" evidence="5">
    <location>
        <begin position="230"/>
        <end position="240"/>
    </location>
</feature>
<dbReference type="InterPro" id="IPR020422">
    <property type="entry name" value="TYR_PHOSPHATASE_DUAL_dom"/>
</dbReference>
<dbReference type="VEuPathDB" id="AmoebaDB:FDP41_013003"/>
<feature type="compositionally biased region" description="Polar residues" evidence="5">
    <location>
        <begin position="28"/>
        <end position="47"/>
    </location>
</feature>
<comment type="similarity">
    <text evidence="1">Belongs to the protein-tyrosine phosphatase family. Non-receptor class dual specificity subfamily.</text>
</comment>
<dbReference type="AlphaFoldDB" id="A0A6A5C6U2"/>
<name>A0A6A5C6U2_NAEFO</name>
<dbReference type="EMBL" id="VFQX01000016">
    <property type="protein sequence ID" value="KAF0981215.1"/>
    <property type="molecule type" value="Genomic_DNA"/>
</dbReference>
<feature type="domain" description="Tyrosine-protein phosphatase" evidence="6">
    <location>
        <begin position="604"/>
        <end position="768"/>
    </location>
</feature>
<feature type="compositionally biased region" description="Low complexity" evidence="5">
    <location>
        <begin position="72"/>
        <end position="81"/>
    </location>
</feature>
<dbReference type="InterPro" id="IPR000387">
    <property type="entry name" value="Tyr_Pase_dom"/>
</dbReference>
<dbReference type="PANTHER" id="PTHR10159">
    <property type="entry name" value="DUAL SPECIFICITY PROTEIN PHOSPHATASE"/>
    <property type="match status" value="1"/>
</dbReference>
<keyword evidence="4" id="KW-0904">Protein phosphatase</keyword>
<protein>
    <recommendedName>
        <fullName evidence="2">protein-tyrosine-phosphatase</fullName>
        <ecNumber evidence="2">3.1.3.48</ecNumber>
    </recommendedName>
</protein>
<evidence type="ECO:0000256" key="4">
    <source>
        <dbReference type="ARBA" id="ARBA00022912"/>
    </source>
</evidence>
<dbReference type="InterPro" id="IPR000340">
    <property type="entry name" value="Dual-sp_phosphatase_cat-dom"/>
</dbReference>
<feature type="compositionally biased region" description="Polar residues" evidence="5">
    <location>
        <begin position="828"/>
        <end position="841"/>
    </location>
</feature>
<dbReference type="Gene3D" id="3.90.190.10">
    <property type="entry name" value="Protein tyrosine phosphatase superfamily"/>
    <property type="match status" value="1"/>
</dbReference>
<feature type="compositionally biased region" description="Polar residues" evidence="5">
    <location>
        <begin position="90"/>
        <end position="127"/>
    </location>
</feature>
<feature type="region of interest" description="Disordered" evidence="5">
    <location>
        <begin position="356"/>
        <end position="376"/>
    </location>
</feature>
<feature type="compositionally biased region" description="Basic and acidic residues" evidence="5">
    <location>
        <begin position="241"/>
        <end position="256"/>
    </location>
</feature>
<feature type="compositionally biased region" description="Polar residues" evidence="5">
    <location>
        <begin position="176"/>
        <end position="202"/>
    </location>
</feature>
<evidence type="ECO:0000259" key="7">
    <source>
        <dbReference type="PROSITE" id="PS50056"/>
    </source>
</evidence>
<keyword evidence="3" id="KW-0378">Hydrolase</keyword>
<feature type="compositionally biased region" description="Low complexity" evidence="5">
    <location>
        <begin position="10"/>
        <end position="27"/>
    </location>
</feature>
<feature type="compositionally biased region" description="Low complexity" evidence="5">
    <location>
        <begin position="815"/>
        <end position="826"/>
    </location>
</feature>
<dbReference type="GeneID" id="68120218"/>
<dbReference type="OMA" id="NMMVLQP"/>
<reference evidence="8 9" key="1">
    <citation type="journal article" date="2019" name="Sci. Rep.">
        <title>Nanopore sequencing improves the draft genome of the human pathogenic amoeba Naegleria fowleri.</title>
        <authorList>
            <person name="Liechti N."/>
            <person name="Schurch N."/>
            <person name="Bruggmann R."/>
            <person name="Wittwer M."/>
        </authorList>
    </citation>
    <scope>NUCLEOTIDE SEQUENCE [LARGE SCALE GENOMIC DNA]</scope>
    <source>
        <strain evidence="8 9">ATCC 30894</strain>
    </source>
</reference>
<dbReference type="Pfam" id="PF00782">
    <property type="entry name" value="DSPc"/>
    <property type="match status" value="1"/>
</dbReference>
<gene>
    <name evidence="8" type="ORF">FDP41_013003</name>
</gene>
<proteinExistence type="inferred from homology"/>
<evidence type="ECO:0000256" key="3">
    <source>
        <dbReference type="ARBA" id="ARBA00022801"/>
    </source>
</evidence>
<evidence type="ECO:0000313" key="8">
    <source>
        <dbReference type="EMBL" id="KAF0981215.1"/>
    </source>
</evidence>
<sequence>MSAKGEQEESLLPSQPQQQVQPQLLSSTTNQVSALHSPSIIVNSEGMNVSDHHSGQQQISSGSRVAPIVGTSSSSSSSPPSTLMIGPPSSLVQEQQSTSMDAHNTTPNPSLDASQSVRTISSSSPNDNQHHSDTNPKNASSMSFLAKHLKSFSNNDIIHFLKKLPRHSHDPDRSHQSNTNTTLQSKSNSTTSTDVAVNPNNNLHDDVHALKKNIISDGHLSISSSLLQKSSNLSNTSQSTPEKDQQSKTRTMDDFLKNVGTKTSTSTINTPTSNIYSSSSEDEGGAYKESKIRKRRSSSSRMTSPSTLQTGEVKIKKIGLKTLYNMMVLQPSITDKVLPLLLIDVRSSEKDFIISPLSQTSPSHHPKASSSSSHGLTISEMSNILSSQIESEIPRPKHASSSSEQLHNSYVNLSIPSDSSDVNNNAGFLPTTSTTTRPRTLSNSSAVPMLNLHSMHGVNSHSQESLASPKTLHQLSPRSSSLGLSQHIQWSIHFYLPDYIIEHIPVDEVNKDNVLSIIHMIESTNTCIDKELYRTRFAWRKMSNVVVIGGSARDETRVKWLLRVLQLEGKSYNLYTLHSPLNYGHFEAKYPFSITSFDFVEFLLPSHIYKNIYLSGYRVISQERAIEVLLPRRIVIRNILNCAKECKCVIPDKLICNPNDPLEKSPQKFSYLHIRLDDHDPVFCYFTAEQMKESVMFINRAVKNNENILVHCQEGRSRSVTVITLFLMICVGWRVNHTLDFIKTHRPNMSVHSTYVRQLRAIEEYLLDKIEKIKYDNSDESIFDIEGIVKVESGQHISESDSEQPTLPTGPTLKSQSSMSSMLEYSSTDDSTNPNHSNLSSPGGGNRKSSRKLCEKLNVTLLYARLSKSTSTPQQQQDSPTTVMESPEFCSDEELLEQLLDEIGENVVNPFIKDLLETSSTVVTTSATTISPSKNSSQQ</sequence>
<dbReference type="GO" id="GO:0043409">
    <property type="term" value="P:negative regulation of MAPK cascade"/>
    <property type="evidence" value="ECO:0007669"/>
    <property type="project" value="TreeGrafter"/>
</dbReference>
<dbReference type="PANTHER" id="PTHR10159:SF519">
    <property type="entry name" value="DUAL SPECIFICITY PROTEIN PHOSPHATASE MPK3"/>
    <property type="match status" value="1"/>
</dbReference>
<dbReference type="RefSeq" id="XP_044565928.1">
    <property type="nucleotide sequence ID" value="XM_044703586.1"/>
</dbReference>
<dbReference type="GO" id="GO:0005737">
    <property type="term" value="C:cytoplasm"/>
    <property type="evidence" value="ECO:0007669"/>
    <property type="project" value="TreeGrafter"/>
</dbReference>
<dbReference type="EC" id="3.1.3.48" evidence="2"/>
<evidence type="ECO:0000256" key="1">
    <source>
        <dbReference type="ARBA" id="ARBA00008601"/>
    </source>
</evidence>
<dbReference type="OrthoDB" id="9979246at2759"/>
<evidence type="ECO:0000256" key="5">
    <source>
        <dbReference type="SAM" id="MobiDB-lite"/>
    </source>
</evidence>
<dbReference type="SUPFAM" id="SSF52799">
    <property type="entry name" value="(Phosphotyrosine protein) phosphatases II"/>
    <property type="match status" value="1"/>
</dbReference>
<keyword evidence="9" id="KW-1185">Reference proteome</keyword>
<feature type="region of interest" description="Disordered" evidence="5">
    <location>
        <begin position="422"/>
        <end position="442"/>
    </location>
</feature>
<organism evidence="8 9">
    <name type="scientific">Naegleria fowleri</name>
    <name type="common">Brain eating amoeba</name>
    <dbReference type="NCBI Taxonomy" id="5763"/>
    <lineage>
        <taxon>Eukaryota</taxon>
        <taxon>Discoba</taxon>
        <taxon>Heterolobosea</taxon>
        <taxon>Tetramitia</taxon>
        <taxon>Eutetramitia</taxon>
        <taxon>Vahlkampfiidae</taxon>
        <taxon>Naegleria</taxon>
    </lineage>
</organism>
<feature type="compositionally biased region" description="Low complexity" evidence="5">
    <location>
        <begin position="261"/>
        <end position="279"/>
    </location>
</feature>
<evidence type="ECO:0000256" key="2">
    <source>
        <dbReference type="ARBA" id="ARBA00013064"/>
    </source>
</evidence>
<dbReference type="CDD" id="cd14498">
    <property type="entry name" value="DSP"/>
    <property type="match status" value="1"/>
</dbReference>
<feature type="region of interest" description="Disordered" evidence="5">
    <location>
        <begin position="230"/>
        <end position="308"/>
    </location>
</feature>
<dbReference type="Proteomes" id="UP000444721">
    <property type="component" value="Unassembled WGS sequence"/>
</dbReference>
<accession>A0A6A5C6U2</accession>
<dbReference type="PROSITE" id="PS50056">
    <property type="entry name" value="TYR_PHOSPHATASE_2"/>
    <property type="match status" value="1"/>
</dbReference>
<dbReference type="VEuPathDB" id="AmoebaDB:NfTy_078770"/>
<feature type="region of interest" description="Disordered" evidence="5">
    <location>
        <begin position="166"/>
        <end position="203"/>
    </location>
</feature>
<dbReference type="VEuPathDB" id="AmoebaDB:NF0122530"/>
<dbReference type="InterPro" id="IPR029021">
    <property type="entry name" value="Prot-tyrosine_phosphatase-like"/>
</dbReference>
<evidence type="ECO:0000259" key="6">
    <source>
        <dbReference type="PROSITE" id="PS50054"/>
    </source>
</evidence>
<evidence type="ECO:0000313" key="9">
    <source>
        <dbReference type="Proteomes" id="UP000444721"/>
    </source>
</evidence>
<dbReference type="GO" id="GO:0004725">
    <property type="term" value="F:protein tyrosine phosphatase activity"/>
    <property type="evidence" value="ECO:0007669"/>
    <property type="project" value="UniProtKB-EC"/>
</dbReference>
<feature type="region of interest" description="Disordered" evidence="5">
    <location>
        <begin position="795"/>
        <end position="850"/>
    </location>
</feature>
<feature type="compositionally biased region" description="Low complexity" evidence="5">
    <location>
        <begin position="429"/>
        <end position="442"/>
    </location>
</feature>
<feature type="region of interest" description="Disordered" evidence="5">
    <location>
        <begin position="1"/>
        <end position="139"/>
    </location>
</feature>
<comment type="caution">
    <text evidence="8">The sequence shown here is derived from an EMBL/GenBank/DDBJ whole genome shotgun (WGS) entry which is preliminary data.</text>
</comment>
<feature type="domain" description="Tyrosine specific protein phosphatases" evidence="7">
    <location>
        <begin position="689"/>
        <end position="749"/>
    </location>
</feature>
<dbReference type="SMART" id="SM00195">
    <property type="entry name" value="DSPc"/>
    <property type="match status" value="1"/>
</dbReference>
<feature type="compositionally biased region" description="Polar residues" evidence="5">
    <location>
        <begin position="803"/>
        <end position="814"/>
    </location>
</feature>